<evidence type="ECO:0000313" key="3">
    <source>
        <dbReference type="EMBL" id="TKA74843.1"/>
    </source>
</evidence>
<dbReference type="OrthoDB" id="4630416at2759"/>
<evidence type="ECO:0000256" key="1">
    <source>
        <dbReference type="SAM" id="Coils"/>
    </source>
</evidence>
<keyword evidence="4" id="KW-1185">Reference proteome</keyword>
<evidence type="ECO:0000313" key="4">
    <source>
        <dbReference type="Proteomes" id="UP000309340"/>
    </source>
</evidence>
<dbReference type="AlphaFoldDB" id="A0A4U0XHI3"/>
<feature type="compositionally biased region" description="Acidic residues" evidence="2">
    <location>
        <begin position="201"/>
        <end position="219"/>
    </location>
</feature>
<name>A0A4U0XHI3_9PEZI</name>
<feature type="coiled-coil region" evidence="1">
    <location>
        <begin position="121"/>
        <end position="155"/>
    </location>
</feature>
<keyword evidence="1" id="KW-0175">Coiled coil</keyword>
<dbReference type="EMBL" id="NAJQ01000211">
    <property type="protein sequence ID" value="TKA74843.1"/>
    <property type="molecule type" value="Genomic_DNA"/>
</dbReference>
<dbReference type="Proteomes" id="UP000309340">
    <property type="component" value="Unassembled WGS sequence"/>
</dbReference>
<accession>A0A4U0XHI3</accession>
<comment type="caution">
    <text evidence="3">The sequence shown here is derived from an EMBL/GenBank/DDBJ whole genome shotgun (WGS) entry which is preliminary data.</text>
</comment>
<organism evidence="3 4">
    <name type="scientific">Friedmanniomyces simplex</name>
    <dbReference type="NCBI Taxonomy" id="329884"/>
    <lineage>
        <taxon>Eukaryota</taxon>
        <taxon>Fungi</taxon>
        <taxon>Dikarya</taxon>
        <taxon>Ascomycota</taxon>
        <taxon>Pezizomycotina</taxon>
        <taxon>Dothideomycetes</taxon>
        <taxon>Dothideomycetidae</taxon>
        <taxon>Mycosphaerellales</taxon>
        <taxon>Teratosphaeriaceae</taxon>
        <taxon>Friedmanniomyces</taxon>
    </lineage>
</organism>
<gene>
    <name evidence="3" type="ORF">B0A55_05341</name>
</gene>
<sequence>MGSMGELQTRIRTRSIVRDAQIALELTKLAKARDDHVWLTLSTDRKAERDPERLVRETFNGRADVEPLVLKVQSYERARVHAICKDLGLEHESTDAPVVLDALSFTADRWLVLGLNAGDVFRKVADIRREARRRQAELEEEREAAAREREAQARARHAAVDLTGDWTITCPYLEEHMDGQPAELSMRIWRDTAAHVYPSPDEPDSEDEDGYADEEEEKEEASSRVQQQTAEPIQRTPAEQRYYATFDFSVVAGIMRISGPVASGKQKACAMTYRWRGRETGERVIEVGSDERLLEIAFSERGTTLSGDFEGDCVGKVSFTGVKAEAGDYRQGSSEYEWKDLSARSYERECVGRWGRRF</sequence>
<protein>
    <submittedName>
        <fullName evidence="3">Uncharacterized protein</fullName>
    </submittedName>
</protein>
<feature type="region of interest" description="Disordered" evidence="2">
    <location>
        <begin position="195"/>
        <end position="236"/>
    </location>
</feature>
<proteinExistence type="predicted"/>
<dbReference type="CDD" id="cd02325">
    <property type="entry name" value="R3H"/>
    <property type="match status" value="1"/>
</dbReference>
<reference evidence="3 4" key="1">
    <citation type="submission" date="2017-03" db="EMBL/GenBank/DDBJ databases">
        <title>Genomes of endolithic fungi from Antarctica.</title>
        <authorList>
            <person name="Coleine C."/>
            <person name="Masonjones S."/>
            <person name="Stajich J.E."/>
        </authorList>
    </citation>
    <scope>NUCLEOTIDE SEQUENCE [LARGE SCALE GENOMIC DNA]</scope>
    <source>
        <strain evidence="3 4">CCFEE 5184</strain>
    </source>
</reference>
<evidence type="ECO:0000256" key="2">
    <source>
        <dbReference type="SAM" id="MobiDB-lite"/>
    </source>
</evidence>